<evidence type="ECO:0000256" key="10">
    <source>
        <dbReference type="NCBIfam" id="TIGR00187"/>
    </source>
</evidence>
<dbReference type="NCBIfam" id="NF006767">
    <property type="entry name" value="PRK09289.1"/>
    <property type="match status" value="1"/>
</dbReference>
<comment type="caution">
    <text evidence="13">The sequence shown here is derived from an EMBL/GenBank/DDBJ whole genome shotgun (WGS) entry which is preliminary data.</text>
</comment>
<evidence type="ECO:0000256" key="11">
    <source>
        <dbReference type="PROSITE-ProRule" id="PRU00524"/>
    </source>
</evidence>
<dbReference type="GO" id="GO:0004746">
    <property type="term" value="F:riboflavin synthase activity"/>
    <property type="evidence" value="ECO:0007669"/>
    <property type="project" value="UniProtKB-UniRule"/>
</dbReference>
<dbReference type="InterPro" id="IPR001783">
    <property type="entry name" value="Lumazine-bd"/>
</dbReference>
<feature type="domain" description="Lumazine-binding" evidence="12">
    <location>
        <begin position="98"/>
        <end position="194"/>
    </location>
</feature>
<evidence type="ECO:0000256" key="5">
    <source>
        <dbReference type="ARBA" id="ARBA00012827"/>
    </source>
</evidence>
<gene>
    <name evidence="13" type="ORF">B9G39_04065</name>
</gene>
<evidence type="ECO:0000313" key="13">
    <source>
        <dbReference type="EMBL" id="RDH42687.1"/>
    </source>
</evidence>
<accession>A0A4P9VK98</accession>
<evidence type="ECO:0000256" key="3">
    <source>
        <dbReference type="ARBA" id="ARBA00004887"/>
    </source>
</evidence>
<feature type="repeat" description="Lumazine-binding" evidence="11">
    <location>
        <begin position="98"/>
        <end position="194"/>
    </location>
</feature>
<dbReference type="EMBL" id="NDXW01000001">
    <property type="protein sequence ID" value="RDH42687.1"/>
    <property type="molecule type" value="Genomic_DNA"/>
</dbReference>
<dbReference type="Pfam" id="PF00677">
    <property type="entry name" value="Lum_binding"/>
    <property type="match status" value="2"/>
</dbReference>
<dbReference type="FunFam" id="2.40.30.20:FF:000004">
    <property type="entry name" value="Riboflavin synthase, alpha subunit"/>
    <property type="match status" value="1"/>
</dbReference>
<protein>
    <recommendedName>
        <fullName evidence="6 10">Riboflavin synthase</fullName>
        <ecNumber evidence="5 10">2.5.1.9</ecNumber>
    </recommendedName>
</protein>
<organism evidence="13 14">
    <name type="scientific">Zooshikella ganghwensis</name>
    <dbReference type="NCBI Taxonomy" id="202772"/>
    <lineage>
        <taxon>Bacteria</taxon>
        <taxon>Pseudomonadati</taxon>
        <taxon>Pseudomonadota</taxon>
        <taxon>Gammaproteobacteria</taxon>
        <taxon>Oceanospirillales</taxon>
        <taxon>Zooshikellaceae</taxon>
        <taxon>Zooshikella</taxon>
    </lineage>
</organism>
<evidence type="ECO:0000259" key="12">
    <source>
        <dbReference type="PROSITE" id="PS51177"/>
    </source>
</evidence>
<reference evidence="13 14" key="1">
    <citation type="submission" date="2017-04" db="EMBL/GenBank/DDBJ databases">
        <title>Draft genome sequence of Zooshikella ganghwensis VG4 isolated from Red Sea sediments.</title>
        <authorList>
            <person name="Rehman Z."/>
            <person name="Alam I."/>
            <person name="Kamau A."/>
            <person name="Bajic V."/>
            <person name="Leiknes T."/>
        </authorList>
    </citation>
    <scope>NUCLEOTIDE SEQUENCE [LARGE SCALE GENOMIC DNA]</scope>
    <source>
        <strain evidence="13 14">VG4</strain>
    </source>
</reference>
<dbReference type="SUPFAM" id="SSF63380">
    <property type="entry name" value="Riboflavin synthase domain-like"/>
    <property type="match status" value="2"/>
</dbReference>
<keyword evidence="7" id="KW-0686">Riboflavin biosynthesis</keyword>
<evidence type="ECO:0000256" key="7">
    <source>
        <dbReference type="ARBA" id="ARBA00022619"/>
    </source>
</evidence>
<dbReference type="PROSITE" id="PS51177">
    <property type="entry name" value="LUMAZINE_BIND"/>
    <property type="match status" value="2"/>
</dbReference>
<name>A0A4P9VK98_9GAMM</name>
<dbReference type="Proteomes" id="UP000257039">
    <property type="component" value="Unassembled WGS sequence"/>
</dbReference>
<proteinExistence type="predicted"/>
<dbReference type="PANTHER" id="PTHR21098">
    <property type="entry name" value="RIBOFLAVIN SYNTHASE ALPHA CHAIN"/>
    <property type="match status" value="1"/>
</dbReference>
<dbReference type="InterPro" id="IPR026017">
    <property type="entry name" value="Lumazine-bd_dom"/>
</dbReference>
<evidence type="ECO:0000256" key="1">
    <source>
        <dbReference type="ARBA" id="ARBA00000968"/>
    </source>
</evidence>
<evidence type="ECO:0000256" key="6">
    <source>
        <dbReference type="ARBA" id="ARBA00013950"/>
    </source>
</evidence>
<dbReference type="InterPro" id="IPR017938">
    <property type="entry name" value="Riboflavin_synthase-like_b-brl"/>
</dbReference>
<sequence>MFTGIVQAVGQILKAQPHNHDVSLHIEAGSFDMSAVALGDSIATNGVCLTVTKITEKGFWADVSKETLDCTTVAFWQVGKKVNLEQALMPTSHLGGHIVSGHVDGVGEVNTLKVEGRSWRLGIVAPKELAKYIAAKGSITVDGTSLTVNRVNGSWFELNIVPHTINETIIQYYREGHKVNLEVDIIARHLERLLLGDKAAESDTPSSSITSDFLAEHGFLRQESDSWQKNYRKVLIFAGPV</sequence>
<comment type="subunit">
    <text evidence="4">Homotrimer.</text>
</comment>
<dbReference type="EC" id="2.5.1.9" evidence="5 10"/>
<evidence type="ECO:0000256" key="2">
    <source>
        <dbReference type="ARBA" id="ARBA00002803"/>
    </source>
</evidence>
<dbReference type="GO" id="GO:0009231">
    <property type="term" value="P:riboflavin biosynthetic process"/>
    <property type="evidence" value="ECO:0007669"/>
    <property type="project" value="UniProtKB-KW"/>
</dbReference>
<dbReference type="CDD" id="cd00402">
    <property type="entry name" value="Riboflavin_synthase_like"/>
    <property type="match status" value="1"/>
</dbReference>
<dbReference type="RefSeq" id="WP_094786151.1">
    <property type="nucleotide sequence ID" value="NZ_NDXW01000001.1"/>
</dbReference>
<comment type="pathway">
    <text evidence="3">Cofactor biosynthesis; riboflavin biosynthesis; riboflavin from 2-hydroxy-3-oxobutyl phosphate and 5-amino-6-(D-ribitylamino)uracil: step 2/2.</text>
</comment>
<dbReference type="AlphaFoldDB" id="A0A4P9VK98"/>
<dbReference type="NCBIfam" id="NF009566">
    <property type="entry name" value="PRK13020.1"/>
    <property type="match status" value="1"/>
</dbReference>
<feature type="repeat" description="Lumazine-binding" evidence="11">
    <location>
        <begin position="1"/>
        <end position="97"/>
    </location>
</feature>
<comment type="function">
    <text evidence="2">Catalyzes the dismutation of two molecules of 6,7-dimethyl-8-ribityllumazine, resulting in the formation of riboflavin and 5-amino-6-(D-ribitylamino)uracil.</text>
</comment>
<evidence type="ECO:0000256" key="8">
    <source>
        <dbReference type="ARBA" id="ARBA00022679"/>
    </source>
</evidence>
<dbReference type="InterPro" id="IPR023366">
    <property type="entry name" value="ATP_synth_asu-like_sf"/>
</dbReference>
<dbReference type="Gene3D" id="2.40.30.20">
    <property type="match status" value="2"/>
</dbReference>
<evidence type="ECO:0000313" key="14">
    <source>
        <dbReference type="Proteomes" id="UP000257039"/>
    </source>
</evidence>
<dbReference type="NCBIfam" id="TIGR00187">
    <property type="entry name" value="ribE"/>
    <property type="match status" value="1"/>
</dbReference>
<dbReference type="PIRSF" id="PIRSF000498">
    <property type="entry name" value="Riboflavin_syn_A"/>
    <property type="match status" value="1"/>
</dbReference>
<keyword evidence="14" id="KW-1185">Reference proteome</keyword>
<keyword evidence="8 13" id="KW-0808">Transferase</keyword>
<evidence type="ECO:0000256" key="4">
    <source>
        <dbReference type="ARBA" id="ARBA00011233"/>
    </source>
</evidence>
<dbReference type="FunFam" id="2.40.30.20:FF:000003">
    <property type="entry name" value="Riboflavin synthase, alpha subunit"/>
    <property type="match status" value="1"/>
</dbReference>
<keyword evidence="9" id="KW-0677">Repeat</keyword>
<dbReference type="PANTHER" id="PTHR21098:SF12">
    <property type="entry name" value="RIBOFLAVIN SYNTHASE"/>
    <property type="match status" value="1"/>
</dbReference>
<feature type="domain" description="Lumazine-binding" evidence="12">
    <location>
        <begin position="1"/>
        <end position="97"/>
    </location>
</feature>
<evidence type="ECO:0000256" key="9">
    <source>
        <dbReference type="ARBA" id="ARBA00022737"/>
    </source>
</evidence>
<comment type="catalytic activity">
    <reaction evidence="1">
        <text>2 6,7-dimethyl-8-(1-D-ribityl)lumazine + H(+) = 5-amino-6-(D-ribitylamino)uracil + riboflavin</text>
        <dbReference type="Rhea" id="RHEA:20772"/>
        <dbReference type="ChEBI" id="CHEBI:15378"/>
        <dbReference type="ChEBI" id="CHEBI:15934"/>
        <dbReference type="ChEBI" id="CHEBI:57986"/>
        <dbReference type="ChEBI" id="CHEBI:58201"/>
        <dbReference type="EC" id="2.5.1.9"/>
    </reaction>
</comment>